<organism evidence="2 3">
    <name type="scientific">Pasteurella testudinis DSM 23072</name>
    <dbReference type="NCBI Taxonomy" id="1122938"/>
    <lineage>
        <taxon>Bacteria</taxon>
        <taxon>Pseudomonadati</taxon>
        <taxon>Pseudomonadota</taxon>
        <taxon>Gammaproteobacteria</taxon>
        <taxon>Pasteurellales</taxon>
        <taxon>Pasteurellaceae</taxon>
        <taxon>Pasteurella</taxon>
    </lineage>
</organism>
<dbReference type="Proteomes" id="UP000192408">
    <property type="component" value="Unassembled WGS sequence"/>
</dbReference>
<feature type="domain" description="Glycosyltransferase 2-like" evidence="1">
    <location>
        <begin position="11"/>
        <end position="64"/>
    </location>
</feature>
<reference evidence="3" key="1">
    <citation type="submission" date="2017-04" db="EMBL/GenBank/DDBJ databases">
        <authorList>
            <person name="Varghese N."/>
            <person name="Submissions S."/>
        </authorList>
    </citation>
    <scope>NUCLEOTIDE SEQUENCE [LARGE SCALE GENOMIC DNA]</scope>
    <source>
        <strain evidence="3">DSM 23072</strain>
    </source>
</reference>
<gene>
    <name evidence="2" type="ORF">SAMN05660772_00654</name>
</gene>
<dbReference type="STRING" id="1122938.SAMN05660772_00654"/>
<evidence type="ECO:0000259" key="1">
    <source>
        <dbReference type="Pfam" id="PF00535"/>
    </source>
</evidence>
<dbReference type="AlphaFoldDB" id="A0A1W1URI4"/>
<keyword evidence="3" id="KW-1185">Reference proteome</keyword>
<protein>
    <submittedName>
        <fullName evidence="2">Glycosyltransferases involved in cell wall biogenesis</fullName>
    </submittedName>
</protein>
<evidence type="ECO:0000313" key="2">
    <source>
        <dbReference type="EMBL" id="SMB83629.1"/>
    </source>
</evidence>
<dbReference type="Gene3D" id="3.90.550.10">
    <property type="entry name" value="Spore Coat Polysaccharide Biosynthesis Protein SpsA, Chain A"/>
    <property type="match status" value="1"/>
</dbReference>
<evidence type="ECO:0000313" key="3">
    <source>
        <dbReference type="Proteomes" id="UP000192408"/>
    </source>
</evidence>
<dbReference type="EMBL" id="FWWV01000013">
    <property type="protein sequence ID" value="SMB83629.1"/>
    <property type="molecule type" value="Genomic_DNA"/>
</dbReference>
<dbReference type="SUPFAM" id="SSF53448">
    <property type="entry name" value="Nucleotide-diphospho-sugar transferases"/>
    <property type="match status" value="1"/>
</dbReference>
<dbReference type="Pfam" id="PF00535">
    <property type="entry name" value="Glycos_transf_2"/>
    <property type="match status" value="1"/>
</dbReference>
<sequence length="75" mass="8366">MADNALLPLDVVIPCYNAEKTLQRAVDSVLNQSAVHRLYLIDDGSQDRTWQLIQQLAARSGRISALQMTLTKTKP</sequence>
<dbReference type="GO" id="GO:0016740">
    <property type="term" value="F:transferase activity"/>
    <property type="evidence" value="ECO:0007669"/>
    <property type="project" value="UniProtKB-KW"/>
</dbReference>
<accession>A0A1W1URI4</accession>
<name>A0A1W1URI4_9PAST</name>
<keyword evidence="2" id="KW-0808">Transferase</keyword>
<proteinExistence type="predicted"/>
<dbReference type="InterPro" id="IPR029044">
    <property type="entry name" value="Nucleotide-diphossugar_trans"/>
</dbReference>
<dbReference type="InterPro" id="IPR001173">
    <property type="entry name" value="Glyco_trans_2-like"/>
</dbReference>